<dbReference type="Proteomes" id="UP000241462">
    <property type="component" value="Unassembled WGS sequence"/>
</dbReference>
<dbReference type="InterPro" id="IPR051262">
    <property type="entry name" value="SMP-30/CGR1_Lactonase"/>
</dbReference>
<dbReference type="PANTHER" id="PTHR47572:SF4">
    <property type="entry name" value="LACTONASE DRP35"/>
    <property type="match status" value="1"/>
</dbReference>
<dbReference type="Gene3D" id="2.120.10.30">
    <property type="entry name" value="TolB, C-terminal domain"/>
    <property type="match status" value="1"/>
</dbReference>
<dbReference type="InterPro" id="IPR011041">
    <property type="entry name" value="Quinoprot_gluc/sorb_DH_b-prop"/>
</dbReference>
<evidence type="ECO:0000259" key="4">
    <source>
        <dbReference type="Pfam" id="PF22807"/>
    </source>
</evidence>
<feature type="domain" description="Pyrroloquinoline quinone-dependent pyranose dehydrogenase beta-propeller" evidence="4">
    <location>
        <begin position="52"/>
        <end position="463"/>
    </location>
</feature>
<evidence type="ECO:0000256" key="3">
    <source>
        <dbReference type="SAM" id="SignalP"/>
    </source>
</evidence>
<dbReference type="InterPro" id="IPR011042">
    <property type="entry name" value="6-blade_b-propeller_TolB-like"/>
</dbReference>
<name>A0A2T3A7J5_9PEZI</name>
<sequence length="522" mass="54981">MASLLSKSSLFRGTLLLLAGSASTVSAVQHHPQRRQGSSCPTVLQPPYTAPVTGTGWTSQLIAQNLSTPRGIAFDSAGALLVVQQGVGIQRLTFEDYGGTCLVVNGSTVVVENSDLNHAIQISPDGETLYASTSDEVYRWQYNATDGSIGNNQTLVTNMSNTDHVSRTLLLSNKSPNTLLVSRGSSENFDYVAQQLSSGHSQIRAFDLSTLSASSNSSIVPYDYPSQGQRLGWGLRNSVGVAEHPVTGGIFAVENSADQIVRNGVDIHENNPGEEMNFLGYLTNDSSPASSMPSQQGGNYGYPDCFALWTTDGVPNVDSLTTGDQFSLNQTATLNDTTCAEDYVAPRLTFQAHMAPLDILFDTNGTVAYITFHGSWDRNEAVGYMLGAVQFNSNGTTNNDTGTGVGMPIEPSNSTTAVTSVFSNGDLSACPNGCFRPVGLAWDQQGRLFMSSDSTGEIWVLQQGDVTTTGGGDGTSPSSSSSASANLAPRSGPSQPEGGVLWLMCLAMLISVSSGALVTIAI</sequence>
<keyword evidence="2" id="KW-0812">Transmembrane</keyword>
<dbReference type="SUPFAM" id="SSF50952">
    <property type="entry name" value="Soluble quinoprotein glucose dehydrogenase"/>
    <property type="match status" value="1"/>
</dbReference>
<feature type="region of interest" description="Disordered" evidence="1">
    <location>
        <begin position="465"/>
        <end position="492"/>
    </location>
</feature>
<feature type="signal peptide" evidence="3">
    <location>
        <begin position="1"/>
        <end position="27"/>
    </location>
</feature>
<evidence type="ECO:0000313" key="6">
    <source>
        <dbReference type="Proteomes" id="UP000241462"/>
    </source>
</evidence>
<dbReference type="Pfam" id="PF22807">
    <property type="entry name" value="TrAA12"/>
    <property type="match status" value="1"/>
</dbReference>
<dbReference type="InterPro" id="IPR054539">
    <property type="entry name" value="Beta-prop_PDH"/>
</dbReference>
<feature type="compositionally biased region" description="Low complexity" evidence="1">
    <location>
        <begin position="475"/>
        <end position="484"/>
    </location>
</feature>
<accession>A0A2T3A7J5</accession>
<reference evidence="5 6" key="1">
    <citation type="journal article" date="2018" name="Mycol. Prog.">
        <title>Coniella lustricola, a new species from submerged detritus.</title>
        <authorList>
            <person name="Raudabaugh D.B."/>
            <person name="Iturriaga T."/>
            <person name="Carver A."/>
            <person name="Mondo S."/>
            <person name="Pangilinan J."/>
            <person name="Lipzen A."/>
            <person name="He G."/>
            <person name="Amirebrahimi M."/>
            <person name="Grigoriev I.V."/>
            <person name="Miller A.N."/>
        </authorList>
    </citation>
    <scope>NUCLEOTIDE SEQUENCE [LARGE SCALE GENOMIC DNA]</scope>
    <source>
        <strain evidence="5 6">B22-T-1</strain>
    </source>
</reference>
<feature type="chain" id="PRO_5015693678" evidence="3">
    <location>
        <begin position="28"/>
        <end position="522"/>
    </location>
</feature>
<organism evidence="5 6">
    <name type="scientific">Coniella lustricola</name>
    <dbReference type="NCBI Taxonomy" id="2025994"/>
    <lineage>
        <taxon>Eukaryota</taxon>
        <taxon>Fungi</taxon>
        <taxon>Dikarya</taxon>
        <taxon>Ascomycota</taxon>
        <taxon>Pezizomycotina</taxon>
        <taxon>Sordariomycetes</taxon>
        <taxon>Sordariomycetidae</taxon>
        <taxon>Diaporthales</taxon>
        <taxon>Schizoparmaceae</taxon>
        <taxon>Coniella</taxon>
    </lineage>
</organism>
<keyword evidence="3" id="KW-0732">Signal</keyword>
<dbReference type="EMBL" id="KZ678445">
    <property type="protein sequence ID" value="PSR84328.1"/>
    <property type="molecule type" value="Genomic_DNA"/>
</dbReference>
<dbReference type="OrthoDB" id="507128at2759"/>
<gene>
    <name evidence="5" type="ORF">BD289DRAFT_460973</name>
</gene>
<keyword evidence="2" id="KW-1133">Transmembrane helix</keyword>
<keyword evidence="6" id="KW-1185">Reference proteome</keyword>
<dbReference type="AlphaFoldDB" id="A0A2T3A7J5"/>
<protein>
    <submittedName>
        <fullName evidence="5">Soluble quino protein glucose/sorbosone dehydrogenase</fullName>
    </submittedName>
</protein>
<feature type="transmembrane region" description="Helical" evidence="2">
    <location>
        <begin position="500"/>
        <end position="521"/>
    </location>
</feature>
<evidence type="ECO:0000256" key="2">
    <source>
        <dbReference type="SAM" id="Phobius"/>
    </source>
</evidence>
<evidence type="ECO:0000313" key="5">
    <source>
        <dbReference type="EMBL" id="PSR84328.1"/>
    </source>
</evidence>
<proteinExistence type="predicted"/>
<keyword evidence="2" id="KW-0472">Membrane</keyword>
<dbReference type="STRING" id="2025994.A0A2T3A7J5"/>
<dbReference type="PANTHER" id="PTHR47572">
    <property type="entry name" value="LIPOPROTEIN-RELATED"/>
    <property type="match status" value="1"/>
</dbReference>
<dbReference type="InParanoid" id="A0A2T3A7J5"/>
<evidence type="ECO:0000256" key="1">
    <source>
        <dbReference type="SAM" id="MobiDB-lite"/>
    </source>
</evidence>